<gene>
    <name evidence="9" type="primary">LOC140016968</name>
</gene>
<dbReference type="PANTHER" id="PTHR31973:SF187">
    <property type="entry name" value="MUTATOR TRANSPOSASE MUDRA PROTEIN"/>
    <property type="match status" value="1"/>
</dbReference>
<keyword evidence="1" id="KW-0479">Metal-binding</keyword>
<evidence type="ECO:0000313" key="9">
    <source>
        <dbReference type="RefSeq" id="XP_071927386.1"/>
    </source>
</evidence>
<evidence type="ECO:0000313" key="8">
    <source>
        <dbReference type="Proteomes" id="UP001652660"/>
    </source>
</evidence>
<keyword evidence="6" id="KW-0472">Membrane</keyword>
<dbReference type="RefSeq" id="XP_071927386.1">
    <property type="nucleotide sequence ID" value="XM_072071285.1"/>
</dbReference>
<keyword evidence="2 4" id="KW-0863">Zinc-finger</keyword>
<accession>A0ABM4W6H4</accession>
<dbReference type="GeneID" id="140016968"/>
<evidence type="ECO:0000256" key="3">
    <source>
        <dbReference type="ARBA" id="ARBA00022833"/>
    </source>
</evidence>
<feature type="transmembrane region" description="Helical" evidence="6">
    <location>
        <begin position="626"/>
        <end position="648"/>
    </location>
</feature>
<proteinExistence type="predicted"/>
<evidence type="ECO:0000256" key="1">
    <source>
        <dbReference type="ARBA" id="ARBA00022723"/>
    </source>
</evidence>
<feature type="compositionally biased region" description="Basic residues" evidence="5">
    <location>
        <begin position="471"/>
        <end position="480"/>
    </location>
</feature>
<evidence type="ECO:0000256" key="2">
    <source>
        <dbReference type="ARBA" id="ARBA00022771"/>
    </source>
</evidence>
<feature type="region of interest" description="Disordered" evidence="5">
    <location>
        <begin position="551"/>
        <end position="582"/>
    </location>
</feature>
<protein>
    <recommendedName>
        <fullName evidence="7">SWIM-type domain-containing protein</fullName>
    </recommendedName>
</protein>
<evidence type="ECO:0000256" key="5">
    <source>
        <dbReference type="SAM" id="MobiDB-lite"/>
    </source>
</evidence>
<dbReference type="Proteomes" id="UP001652660">
    <property type="component" value="Chromosome 1e"/>
</dbReference>
<dbReference type="SMART" id="SM00575">
    <property type="entry name" value="ZnF_PMZ"/>
    <property type="match status" value="1"/>
</dbReference>
<feature type="compositionally biased region" description="Polar residues" evidence="5">
    <location>
        <begin position="559"/>
        <end position="568"/>
    </location>
</feature>
<dbReference type="Pfam" id="PF04434">
    <property type="entry name" value="SWIM"/>
    <property type="match status" value="1"/>
</dbReference>
<dbReference type="PANTHER" id="PTHR31973">
    <property type="entry name" value="POLYPROTEIN, PUTATIVE-RELATED"/>
    <property type="match status" value="1"/>
</dbReference>
<evidence type="ECO:0000256" key="4">
    <source>
        <dbReference type="PROSITE-ProRule" id="PRU00325"/>
    </source>
</evidence>
<reference evidence="8" key="1">
    <citation type="journal article" date="2025" name="Foods">
        <title>Unveiling the Microbial Signatures of Arabica Coffee Cherries: Insights into Ripeness Specific Diversity, Functional Traits, and Implications for Quality and Safety.</title>
        <authorList>
            <consortium name="RefSeq"/>
            <person name="Tenea G.N."/>
            <person name="Cifuentes V."/>
            <person name="Reyes P."/>
            <person name="Cevallos-Vallejos M."/>
        </authorList>
    </citation>
    <scope>NUCLEOTIDE SEQUENCE [LARGE SCALE GENOMIC DNA]</scope>
</reference>
<keyword evidence="8" id="KW-1185">Reference proteome</keyword>
<dbReference type="InterPro" id="IPR007527">
    <property type="entry name" value="Znf_SWIM"/>
</dbReference>
<keyword evidence="6" id="KW-0812">Transmembrane</keyword>
<feature type="domain" description="SWIM-type" evidence="7">
    <location>
        <begin position="390"/>
        <end position="422"/>
    </location>
</feature>
<organism evidence="8 9">
    <name type="scientific">Coffea arabica</name>
    <name type="common">Arabian coffee</name>
    <dbReference type="NCBI Taxonomy" id="13443"/>
    <lineage>
        <taxon>Eukaryota</taxon>
        <taxon>Viridiplantae</taxon>
        <taxon>Streptophyta</taxon>
        <taxon>Embryophyta</taxon>
        <taxon>Tracheophyta</taxon>
        <taxon>Spermatophyta</taxon>
        <taxon>Magnoliopsida</taxon>
        <taxon>eudicotyledons</taxon>
        <taxon>Gunneridae</taxon>
        <taxon>Pentapetalae</taxon>
        <taxon>asterids</taxon>
        <taxon>lamiids</taxon>
        <taxon>Gentianales</taxon>
        <taxon>Rubiaceae</taxon>
        <taxon>Ixoroideae</taxon>
        <taxon>Gardenieae complex</taxon>
        <taxon>Bertiereae - Coffeeae clade</taxon>
        <taxon>Coffeeae</taxon>
        <taxon>Coffea</taxon>
    </lineage>
</organism>
<reference evidence="9" key="2">
    <citation type="submission" date="2025-08" db="UniProtKB">
        <authorList>
            <consortium name="RefSeq"/>
        </authorList>
    </citation>
    <scope>IDENTIFICATION</scope>
    <source>
        <tissue evidence="9">Leaves</tissue>
    </source>
</reference>
<evidence type="ECO:0000256" key="6">
    <source>
        <dbReference type="SAM" id="Phobius"/>
    </source>
</evidence>
<keyword evidence="3" id="KW-0862">Zinc</keyword>
<feature type="transmembrane region" description="Helical" evidence="6">
    <location>
        <begin position="591"/>
        <end position="614"/>
    </location>
</feature>
<feature type="region of interest" description="Disordered" evidence="5">
    <location>
        <begin position="466"/>
        <end position="495"/>
    </location>
</feature>
<name>A0ABM4W6H4_COFAR</name>
<sequence length="664" mass="75633">MIKTLKGEHYYGRNYNNRHATSTYLSNKFQAKVRDDPGYSIPGIVNETRRLFMLDISQKIAARTKQKSLEALRGNDMEQYHRLWDYVATVKNSNPDSHISLQIDRRNVEERATFQRIYYGLGALKNGFLKGCRPIIGLDGCFLKSPFGGQLLTALGRDANENMFPISFAVVEVENYDSWSWFLRELISQIGRENKGVAYTFISDRQKGLVHAIEELFLESKHRFCLKHMFENFKQRFKNQDLRNMFWEVAAATSMPEHETAIANLARADPQEGDKLTTAGWFKRLPPKLLSIAHFSTACRSDTCVNNMSESWNNYILKAREKPIITMLEWIRRRLMQRLVTKREGMLKHGGTLCQNIYEKLEKFKIKARNCVAIYGGNGNLEVDGYGRTNVVNLEMKTCTCDHFQFSGIPCVHAVACIQSRKLKFEDYVNACNHREAYLRAYNFTIGPVPSKQFWVDRKMQYLNPSLVKKQPGRPKKQRKKGPEEPTNQQKASRKGLAVYYRRCLKSGHNIRTCKLGIHPKSKLYKALKVGPTASNATSVASTTQASVSSTTATTLSQEPNQPISGTNQKSHQSRSSKRKQPAATARMSRFLAVFWLTNTFMGIVLRFFGYVLVDFAYLLGFDGYVLVNCGICDCIAMLVNLLAMLCCGNMDGNITGHIFAEND</sequence>
<dbReference type="InterPro" id="IPR006564">
    <property type="entry name" value="Znf_PMZ"/>
</dbReference>
<evidence type="ECO:0000259" key="7">
    <source>
        <dbReference type="PROSITE" id="PS50966"/>
    </source>
</evidence>
<feature type="compositionally biased region" description="Basic residues" evidence="5">
    <location>
        <begin position="572"/>
        <end position="581"/>
    </location>
</feature>
<dbReference type="Pfam" id="PF10551">
    <property type="entry name" value="MULE"/>
    <property type="match status" value="1"/>
</dbReference>
<dbReference type="InterPro" id="IPR018289">
    <property type="entry name" value="MULE_transposase_dom"/>
</dbReference>
<dbReference type="PROSITE" id="PS50966">
    <property type="entry name" value="ZF_SWIM"/>
    <property type="match status" value="1"/>
</dbReference>
<keyword evidence="6" id="KW-1133">Transmembrane helix</keyword>